<name>A0A0F9U3N1_9ZZZZ</name>
<dbReference type="AlphaFoldDB" id="A0A0F9U3N1"/>
<accession>A0A0F9U3N1</accession>
<proteinExistence type="predicted"/>
<organism evidence="1">
    <name type="scientific">marine sediment metagenome</name>
    <dbReference type="NCBI Taxonomy" id="412755"/>
    <lineage>
        <taxon>unclassified sequences</taxon>
        <taxon>metagenomes</taxon>
        <taxon>ecological metagenomes</taxon>
    </lineage>
</organism>
<dbReference type="InterPro" id="IPR029045">
    <property type="entry name" value="ClpP/crotonase-like_dom_sf"/>
</dbReference>
<protein>
    <submittedName>
        <fullName evidence="1">Uncharacterized protein</fullName>
    </submittedName>
</protein>
<dbReference type="SUPFAM" id="SSF52096">
    <property type="entry name" value="ClpP/crotonase"/>
    <property type="match status" value="1"/>
</dbReference>
<dbReference type="EMBL" id="LAZR01000150">
    <property type="protein sequence ID" value="KKN86214.1"/>
    <property type="molecule type" value="Genomic_DNA"/>
</dbReference>
<reference evidence="1" key="1">
    <citation type="journal article" date="2015" name="Nature">
        <title>Complex archaea that bridge the gap between prokaryotes and eukaryotes.</title>
        <authorList>
            <person name="Spang A."/>
            <person name="Saw J.H."/>
            <person name="Jorgensen S.L."/>
            <person name="Zaremba-Niedzwiedzka K."/>
            <person name="Martijn J."/>
            <person name="Lind A.E."/>
            <person name="van Eijk R."/>
            <person name="Schleper C."/>
            <person name="Guy L."/>
            <person name="Ettema T.J."/>
        </authorList>
    </citation>
    <scope>NUCLEOTIDE SEQUENCE</scope>
</reference>
<gene>
    <name evidence="1" type="ORF">LCGC14_0270830</name>
</gene>
<sequence length="321" mass="34878">MRPLSKNWTSLPGSIALVAALLTPASALAEISWEKAITAVEEKSSEYYDYAMSLGSGHPGTALNGIGHDQHICAITGRMLGFREEIEEAETLDEPPLSPDVDPMEIMIHAVTLDAWVAAARRAVELTENQKKSLWNLECVGKHGIPRSAYLDDPELKGDFSINGDTLVVYGDIDSGFHERFGDALDANPDIVQVALGSAGGSVYDALLAGVTIRERGLSTTLHGPCFSACPLVFMGGVKRTIWMGPGPHLGFHRVYNGTGEVPLSDDVYMHITEYLLRMDVNPAAVVGWMIKAGQYDMFEPDLEDLCPPKVATWVQRMCSS</sequence>
<evidence type="ECO:0000313" key="1">
    <source>
        <dbReference type="EMBL" id="KKN86214.1"/>
    </source>
</evidence>
<comment type="caution">
    <text evidence="1">The sequence shown here is derived from an EMBL/GenBank/DDBJ whole genome shotgun (WGS) entry which is preliminary data.</text>
</comment>